<gene>
    <name evidence="1" type="ORF">B1B_17624</name>
</gene>
<dbReference type="AlphaFoldDB" id="T0YCW2"/>
<proteinExistence type="predicted"/>
<feature type="non-terminal residue" evidence="1">
    <location>
        <position position="151"/>
    </location>
</feature>
<dbReference type="EMBL" id="AUZY01011775">
    <property type="protein sequence ID" value="EQD33101.1"/>
    <property type="molecule type" value="Genomic_DNA"/>
</dbReference>
<evidence type="ECO:0000313" key="1">
    <source>
        <dbReference type="EMBL" id="EQD33101.1"/>
    </source>
</evidence>
<name>T0YCW2_9ZZZZ</name>
<sequence length="151" mass="17179">MYFEYCYPPDFPHALRAIRRAGGPEALLRKLFQTPTDGFGPKNEDLQALSTMAYASCYSAIDSEPGRFDLPFDLDSGELRPDVWARWLAWDPVRMIREERYRSALRSLAYVYADGGLKDEFGLDVSSRVFAAEARRRGGLHRSPRTFPGGH</sequence>
<accession>T0YCW2</accession>
<reference evidence="1" key="1">
    <citation type="submission" date="2013-08" db="EMBL/GenBank/DDBJ databases">
        <authorList>
            <person name="Mendez C."/>
            <person name="Richter M."/>
            <person name="Ferrer M."/>
            <person name="Sanchez J."/>
        </authorList>
    </citation>
    <scope>NUCLEOTIDE SEQUENCE</scope>
</reference>
<comment type="caution">
    <text evidence="1">The sequence shown here is derived from an EMBL/GenBank/DDBJ whole genome shotgun (WGS) entry which is preliminary data.</text>
</comment>
<organism evidence="1">
    <name type="scientific">mine drainage metagenome</name>
    <dbReference type="NCBI Taxonomy" id="410659"/>
    <lineage>
        <taxon>unclassified sequences</taxon>
        <taxon>metagenomes</taxon>
        <taxon>ecological metagenomes</taxon>
    </lineage>
</organism>
<protein>
    <submittedName>
        <fullName evidence="1">Esterase</fullName>
    </submittedName>
</protein>
<reference evidence="1" key="2">
    <citation type="journal article" date="2014" name="ISME J.">
        <title>Microbial stratification in low pH oxic and suboxic macroscopic growths along an acid mine drainage.</title>
        <authorList>
            <person name="Mendez-Garcia C."/>
            <person name="Mesa V."/>
            <person name="Sprenger R.R."/>
            <person name="Richter M."/>
            <person name="Diez M.S."/>
            <person name="Solano J."/>
            <person name="Bargiela R."/>
            <person name="Golyshina O.V."/>
            <person name="Manteca A."/>
            <person name="Ramos J.L."/>
            <person name="Gallego J.R."/>
            <person name="Llorente I."/>
            <person name="Martins Dos Santos V.A."/>
            <person name="Jensen O.N."/>
            <person name="Pelaez A.I."/>
            <person name="Sanchez J."/>
            <person name="Ferrer M."/>
        </authorList>
    </citation>
    <scope>NUCLEOTIDE SEQUENCE</scope>
</reference>